<comment type="caution">
    <text evidence="5">The sequence shown here is derived from an EMBL/GenBank/DDBJ whole genome shotgun (WGS) entry which is preliminary data.</text>
</comment>
<keyword evidence="3 5" id="KW-0560">Oxidoreductase</keyword>
<dbReference type="PANTHER" id="PTHR46718">
    <property type="entry name" value="ASPARTATE-SEMIALDEHYDE DEHYDROGENASE"/>
    <property type="match status" value="1"/>
</dbReference>
<keyword evidence="6" id="KW-1185">Reference proteome</keyword>
<evidence type="ECO:0000256" key="2">
    <source>
        <dbReference type="ARBA" id="ARBA00022857"/>
    </source>
</evidence>
<gene>
    <name evidence="5" type="primary">asd</name>
    <name evidence="5" type="ORF">ACFSVN_04120</name>
</gene>
<accession>A0ABW5JIM2</accession>
<evidence type="ECO:0000256" key="1">
    <source>
        <dbReference type="ARBA" id="ARBA00010584"/>
    </source>
</evidence>
<evidence type="ECO:0000313" key="6">
    <source>
        <dbReference type="Proteomes" id="UP001597460"/>
    </source>
</evidence>
<dbReference type="InterPro" id="IPR036291">
    <property type="entry name" value="NAD(P)-bd_dom_sf"/>
</dbReference>
<dbReference type="SMART" id="SM00859">
    <property type="entry name" value="Semialdhyde_dh"/>
    <property type="match status" value="1"/>
</dbReference>
<feature type="domain" description="Semialdehyde dehydrogenase NAD-binding" evidence="4">
    <location>
        <begin position="2"/>
        <end position="128"/>
    </location>
</feature>
<dbReference type="InterPro" id="IPR051823">
    <property type="entry name" value="ASADH-related"/>
</dbReference>
<dbReference type="EC" id="1.2.1.11" evidence="5"/>
<dbReference type="InterPro" id="IPR005676">
    <property type="entry name" value="Asp_semi-ald_DH_pep-lack"/>
</dbReference>
<dbReference type="PANTHER" id="PTHR46718:SF1">
    <property type="entry name" value="ASPARTATE-SEMIALDEHYDE DEHYDROGENASE"/>
    <property type="match status" value="1"/>
</dbReference>
<dbReference type="SUPFAM" id="SSF51735">
    <property type="entry name" value="NAD(P)-binding Rossmann-fold domains"/>
    <property type="match status" value="1"/>
</dbReference>
<evidence type="ECO:0000259" key="4">
    <source>
        <dbReference type="SMART" id="SM00859"/>
    </source>
</evidence>
<dbReference type="Proteomes" id="UP001597460">
    <property type="component" value="Unassembled WGS sequence"/>
</dbReference>
<evidence type="ECO:0000256" key="3">
    <source>
        <dbReference type="ARBA" id="ARBA00023002"/>
    </source>
</evidence>
<dbReference type="Pfam" id="PF01118">
    <property type="entry name" value="Semialdhyde_dh"/>
    <property type="match status" value="1"/>
</dbReference>
<dbReference type="Gene3D" id="3.30.360.10">
    <property type="entry name" value="Dihydrodipicolinate Reductase, domain 2"/>
    <property type="match status" value="1"/>
</dbReference>
<evidence type="ECO:0000313" key="5">
    <source>
        <dbReference type="EMBL" id="MFD2531625.1"/>
    </source>
</evidence>
<dbReference type="NCBIfam" id="NF006416">
    <property type="entry name" value="PRK08664.1"/>
    <property type="match status" value="1"/>
</dbReference>
<organism evidence="5 6">
    <name type="scientific">Gracilimonas halophila</name>
    <dbReference type="NCBI Taxonomy" id="1834464"/>
    <lineage>
        <taxon>Bacteria</taxon>
        <taxon>Pseudomonadati</taxon>
        <taxon>Balneolota</taxon>
        <taxon>Balneolia</taxon>
        <taxon>Balneolales</taxon>
        <taxon>Balneolaceae</taxon>
        <taxon>Gracilimonas</taxon>
    </lineage>
</organism>
<dbReference type="SUPFAM" id="SSF55347">
    <property type="entry name" value="Glyceraldehyde-3-phosphate dehydrogenase-like, C-terminal domain"/>
    <property type="match status" value="1"/>
</dbReference>
<dbReference type="PIRSF" id="PIRSF000148">
    <property type="entry name" value="ASA_dh"/>
    <property type="match status" value="1"/>
</dbReference>
<name>A0ABW5JIM2_9BACT</name>
<dbReference type="InterPro" id="IPR000534">
    <property type="entry name" value="Semialdehyde_DH_NAD-bd"/>
</dbReference>
<reference evidence="6" key="1">
    <citation type="journal article" date="2019" name="Int. J. Syst. Evol. Microbiol.">
        <title>The Global Catalogue of Microorganisms (GCM) 10K type strain sequencing project: providing services to taxonomists for standard genome sequencing and annotation.</title>
        <authorList>
            <consortium name="The Broad Institute Genomics Platform"/>
            <consortium name="The Broad Institute Genome Sequencing Center for Infectious Disease"/>
            <person name="Wu L."/>
            <person name="Ma J."/>
        </authorList>
    </citation>
    <scope>NUCLEOTIDE SEQUENCE [LARGE SCALE GENOMIC DNA]</scope>
    <source>
        <strain evidence="6">KCTC 52042</strain>
    </source>
</reference>
<dbReference type="RefSeq" id="WP_390299025.1">
    <property type="nucleotide sequence ID" value="NZ_JBHULI010000005.1"/>
</dbReference>
<dbReference type="NCBIfam" id="TIGR00978">
    <property type="entry name" value="asd_EA"/>
    <property type="match status" value="1"/>
</dbReference>
<dbReference type="Pfam" id="PF02774">
    <property type="entry name" value="Semialdhyde_dhC"/>
    <property type="match status" value="1"/>
</dbReference>
<comment type="similarity">
    <text evidence="1">Belongs to the aspartate-semialdehyde dehydrogenase family.</text>
</comment>
<keyword evidence="2" id="KW-0521">NADP</keyword>
<dbReference type="InterPro" id="IPR012280">
    <property type="entry name" value="Semialdhyde_DH_dimer_dom"/>
</dbReference>
<sequence length="349" mass="37769">MKVGILGATGAVGQKFIRLLQGHPWFEIEALGASERSAGKKYKEAANWIEDVVLPESIKETIVKNCDPDEFSDVDFVFSGLDSSVAGEIEKAFASAGIPVISNAKNYRQDPTVPLLIPEINPDHTELIKKQTFTKDGSGWIVTNPNCVAVPLAISLKPLYDAFGIEALILTTMQAVSGAGYPGVASLDILGNVVPFISGEEPKVGPETRKILSTLEGTTLAKPHFPVQATATRVPTINGHMISVTAKLEDPPANVEELKAAYTNWKNPIADLDLPFSPNQLYKLHEEEQYPQPRLHADAENGMQLHLGRLRKAEVFDISFVAMAHNTIRGAAGGAILNAELLVKKGFLK</sequence>
<protein>
    <submittedName>
        <fullName evidence="5">Aspartate-semialdehyde dehydrogenase</fullName>
        <ecNumber evidence="5">1.2.1.11</ecNumber>
    </submittedName>
</protein>
<dbReference type="EMBL" id="JBHULI010000005">
    <property type="protein sequence ID" value="MFD2531625.1"/>
    <property type="molecule type" value="Genomic_DNA"/>
</dbReference>
<dbReference type="CDD" id="cd18130">
    <property type="entry name" value="ASADH_C_arch_fung_like"/>
    <property type="match status" value="1"/>
</dbReference>
<proteinExistence type="inferred from homology"/>
<dbReference type="GO" id="GO:0004073">
    <property type="term" value="F:aspartate-semialdehyde dehydrogenase activity"/>
    <property type="evidence" value="ECO:0007669"/>
    <property type="project" value="UniProtKB-EC"/>
</dbReference>
<dbReference type="Gene3D" id="3.40.50.720">
    <property type="entry name" value="NAD(P)-binding Rossmann-like Domain"/>
    <property type="match status" value="1"/>
</dbReference>
<dbReference type="CDD" id="cd02315">
    <property type="entry name" value="ScASADH_like_N"/>
    <property type="match status" value="1"/>
</dbReference>